<keyword evidence="3" id="KW-0805">Transcription regulation</keyword>
<evidence type="ECO:0000259" key="7">
    <source>
        <dbReference type="PROSITE" id="PS50110"/>
    </source>
</evidence>
<keyword evidence="2" id="KW-0067">ATP-binding</keyword>
<dbReference type="Pfam" id="PF02954">
    <property type="entry name" value="HTH_8"/>
    <property type="match status" value="1"/>
</dbReference>
<dbReference type="InterPro" id="IPR025944">
    <property type="entry name" value="Sigma_54_int_dom_CS"/>
</dbReference>
<reference evidence="8 9" key="1">
    <citation type="submission" date="2015-03" db="EMBL/GenBank/DDBJ databases">
        <title>Draft genome sequences of two protease-producing strains of Arsukibacterium isolated from two cold and alkaline environments.</title>
        <authorList>
            <person name="Lylloff J.E."/>
            <person name="Skov L.B."/>
            <person name="Jepsen M."/>
            <person name="Hallin P.F."/>
            <person name="Sorensen S.J."/>
            <person name="Stougaard P."/>
            <person name="Glaring M.A."/>
        </authorList>
    </citation>
    <scope>NUCLEOTIDE SEQUENCE [LARGE SCALE GENOMIC DNA]</scope>
    <source>
        <strain evidence="8 9">GCM72</strain>
    </source>
</reference>
<dbReference type="OrthoDB" id="9804019at2"/>
<dbReference type="PANTHER" id="PTHR32071:SF81">
    <property type="entry name" value="PROPIONATE CATABOLISM OPERON REGULATORY PROTEIN"/>
    <property type="match status" value="1"/>
</dbReference>
<evidence type="ECO:0000256" key="4">
    <source>
        <dbReference type="ARBA" id="ARBA00023163"/>
    </source>
</evidence>
<feature type="domain" description="Response regulatory" evidence="7">
    <location>
        <begin position="4"/>
        <end position="120"/>
    </location>
</feature>
<dbReference type="SMART" id="SM00448">
    <property type="entry name" value="REC"/>
    <property type="match status" value="1"/>
</dbReference>
<dbReference type="InterPro" id="IPR003593">
    <property type="entry name" value="AAA+_ATPase"/>
</dbReference>
<dbReference type="CDD" id="cd00009">
    <property type="entry name" value="AAA"/>
    <property type="match status" value="1"/>
</dbReference>
<dbReference type="PATRIC" id="fig|336831.14.peg.788"/>
<dbReference type="FunFam" id="3.40.50.300:FF:000006">
    <property type="entry name" value="DNA-binding transcriptional regulator NtrC"/>
    <property type="match status" value="1"/>
</dbReference>
<dbReference type="Gene3D" id="3.40.50.300">
    <property type="entry name" value="P-loop containing nucleotide triphosphate hydrolases"/>
    <property type="match status" value="1"/>
</dbReference>
<keyword evidence="4" id="KW-0804">Transcription</keyword>
<dbReference type="PROSITE" id="PS50045">
    <property type="entry name" value="SIGMA54_INTERACT_4"/>
    <property type="match status" value="1"/>
</dbReference>
<feature type="modified residue" description="4-aspartylphosphate" evidence="5">
    <location>
        <position position="52"/>
    </location>
</feature>
<dbReference type="PANTHER" id="PTHR32071">
    <property type="entry name" value="TRANSCRIPTIONAL REGULATORY PROTEIN"/>
    <property type="match status" value="1"/>
</dbReference>
<proteinExistence type="predicted"/>
<dbReference type="Pfam" id="PF00072">
    <property type="entry name" value="Response_reg"/>
    <property type="match status" value="1"/>
</dbReference>
<keyword evidence="9" id="KW-1185">Reference proteome</keyword>
<dbReference type="GO" id="GO:0006355">
    <property type="term" value="P:regulation of DNA-templated transcription"/>
    <property type="evidence" value="ECO:0007669"/>
    <property type="project" value="InterPro"/>
</dbReference>
<dbReference type="PROSITE" id="PS50110">
    <property type="entry name" value="RESPONSE_REGULATORY"/>
    <property type="match status" value="1"/>
</dbReference>
<dbReference type="InterPro" id="IPR058031">
    <property type="entry name" value="AAA_lid_NorR"/>
</dbReference>
<dbReference type="RefSeq" id="WP_046557127.1">
    <property type="nucleotide sequence ID" value="NZ_LAHO01000006.1"/>
</dbReference>
<accession>A0A0M2V680</accession>
<evidence type="ECO:0000256" key="2">
    <source>
        <dbReference type="ARBA" id="ARBA00022840"/>
    </source>
</evidence>
<dbReference type="InterPro" id="IPR002078">
    <property type="entry name" value="Sigma_54_int"/>
</dbReference>
<evidence type="ECO:0000256" key="1">
    <source>
        <dbReference type="ARBA" id="ARBA00022741"/>
    </source>
</evidence>
<feature type="domain" description="Sigma-54 factor interaction" evidence="6">
    <location>
        <begin position="143"/>
        <end position="372"/>
    </location>
</feature>
<evidence type="ECO:0000313" key="9">
    <source>
        <dbReference type="Proteomes" id="UP000034228"/>
    </source>
</evidence>
<dbReference type="STRING" id="336831.WG68_07900"/>
<dbReference type="EMBL" id="LAHO01000006">
    <property type="protein sequence ID" value="KKO45924.1"/>
    <property type="molecule type" value="Genomic_DNA"/>
</dbReference>
<dbReference type="InterPro" id="IPR011006">
    <property type="entry name" value="CheY-like_superfamily"/>
</dbReference>
<gene>
    <name evidence="8" type="ORF">WG68_07900</name>
</gene>
<keyword evidence="5" id="KW-0597">Phosphoprotein</keyword>
<evidence type="ECO:0000313" key="8">
    <source>
        <dbReference type="EMBL" id="KKO45924.1"/>
    </source>
</evidence>
<dbReference type="SUPFAM" id="SSF46689">
    <property type="entry name" value="Homeodomain-like"/>
    <property type="match status" value="1"/>
</dbReference>
<dbReference type="Gene3D" id="3.40.50.2300">
    <property type="match status" value="1"/>
</dbReference>
<evidence type="ECO:0000256" key="3">
    <source>
        <dbReference type="ARBA" id="ARBA00023015"/>
    </source>
</evidence>
<name>A0A0M2V680_9GAMM</name>
<dbReference type="Proteomes" id="UP000034228">
    <property type="component" value="Unassembled WGS sequence"/>
</dbReference>
<dbReference type="InterPro" id="IPR009057">
    <property type="entry name" value="Homeodomain-like_sf"/>
</dbReference>
<dbReference type="SUPFAM" id="SSF52172">
    <property type="entry name" value="CheY-like"/>
    <property type="match status" value="1"/>
</dbReference>
<dbReference type="Pfam" id="PF25601">
    <property type="entry name" value="AAA_lid_14"/>
    <property type="match status" value="1"/>
</dbReference>
<organism evidence="8 9">
    <name type="scientific">Arsukibacterium ikkense</name>
    <dbReference type="NCBI Taxonomy" id="336831"/>
    <lineage>
        <taxon>Bacteria</taxon>
        <taxon>Pseudomonadati</taxon>
        <taxon>Pseudomonadota</taxon>
        <taxon>Gammaproteobacteria</taxon>
        <taxon>Chromatiales</taxon>
        <taxon>Chromatiaceae</taxon>
        <taxon>Arsukibacterium</taxon>
    </lineage>
</organism>
<protein>
    <submittedName>
        <fullName evidence="8">Chemotaxis protein CheY</fullName>
    </submittedName>
</protein>
<dbReference type="Pfam" id="PF00158">
    <property type="entry name" value="Sigma54_activat"/>
    <property type="match status" value="1"/>
</dbReference>
<keyword evidence="1" id="KW-0547">Nucleotide-binding</keyword>
<dbReference type="Gene3D" id="1.10.10.60">
    <property type="entry name" value="Homeodomain-like"/>
    <property type="match status" value="1"/>
</dbReference>
<dbReference type="GO" id="GO:0000160">
    <property type="term" value="P:phosphorelay signal transduction system"/>
    <property type="evidence" value="ECO:0007669"/>
    <property type="project" value="InterPro"/>
</dbReference>
<sequence length="450" mass="49306">MAATILIADDDADIRLALELLFSSAGYQTLSVSTPAQVLDVLVQQPALILLDMNFQQDTTSGKEGLSLLGKIKDSGIPVIMMTAWASIELAVTAMQQGAAFFVQKPWNNQLLLQVVHQQLTLKSLAAENQQLRQLTEPAANNWIAESPSMQELEQLVKMVAATDANILILGENGTGKSQLAQRIHLLSARNKGAFVSVNMAAIPENLFEAELFGHEKGAFTDARKQRLGRFALAHQGTLLLDEIGCLPLHLQPKLLRVLESGEFEALGSSHSQQSNARIISATNADLAQLVQMQQFRQDLLYRLNTLVLTLPPLRQRQADMPLLAAQLCQQLCQKYRKAPIRFTAAAMQALQQYSWPGNVRELSHILERAVLLSQSSTLDVPHLALPYSTRTNAAPSATSSLDLAAMEQQLIQQALAQSGQQLSQAADLLGISRHALARRLEKYQSSGQE</sequence>
<dbReference type="AlphaFoldDB" id="A0A0M2V680"/>
<dbReference type="PROSITE" id="PS00688">
    <property type="entry name" value="SIGMA54_INTERACT_3"/>
    <property type="match status" value="1"/>
</dbReference>
<dbReference type="Gene3D" id="1.10.8.60">
    <property type="match status" value="1"/>
</dbReference>
<dbReference type="InterPro" id="IPR001789">
    <property type="entry name" value="Sig_transdc_resp-reg_receiver"/>
</dbReference>
<comment type="caution">
    <text evidence="8">The sequence shown here is derived from an EMBL/GenBank/DDBJ whole genome shotgun (WGS) entry which is preliminary data.</text>
</comment>
<evidence type="ECO:0000256" key="5">
    <source>
        <dbReference type="PROSITE-ProRule" id="PRU00169"/>
    </source>
</evidence>
<dbReference type="SUPFAM" id="SSF52540">
    <property type="entry name" value="P-loop containing nucleoside triphosphate hydrolases"/>
    <property type="match status" value="1"/>
</dbReference>
<dbReference type="SMART" id="SM00382">
    <property type="entry name" value="AAA"/>
    <property type="match status" value="1"/>
</dbReference>
<dbReference type="InterPro" id="IPR002197">
    <property type="entry name" value="HTH_Fis"/>
</dbReference>
<dbReference type="PRINTS" id="PR01590">
    <property type="entry name" value="HTHFIS"/>
</dbReference>
<evidence type="ECO:0000259" key="6">
    <source>
        <dbReference type="PROSITE" id="PS50045"/>
    </source>
</evidence>
<dbReference type="GO" id="GO:0005524">
    <property type="term" value="F:ATP binding"/>
    <property type="evidence" value="ECO:0007669"/>
    <property type="project" value="UniProtKB-KW"/>
</dbReference>
<dbReference type="InterPro" id="IPR027417">
    <property type="entry name" value="P-loop_NTPase"/>
</dbReference>
<dbReference type="GO" id="GO:0043565">
    <property type="term" value="F:sequence-specific DNA binding"/>
    <property type="evidence" value="ECO:0007669"/>
    <property type="project" value="InterPro"/>
</dbReference>